<gene>
    <name evidence="1" type="ORF">DFR70_12676</name>
</gene>
<evidence type="ECO:0000313" key="1">
    <source>
        <dbReference type="EMBL" id="PXX53955.1"/>
    </source>
</evidence>
<keyword evidence="1" id="KW-0808">Transferase</keyword>
<dbReference type="GO" id="GO:0032259">
    <property type="term" value="P:methylation"/>
    <property type="evidence" value="ECO:0007669"/>
    <property type="project" value="UniProtKB-KW"/>
</dbReference>
<dbReference type="AlphaFoldDB" id="A0A318KAU1"/>
<dbReference type="OrthoDB" id="484536at2"/>
<comment type="caution">
    <text evidence="1">The sequence shown here is derived from an EMBL/GenBank/DDBJ whole genome shotgun (WGS) entry which is preliminary data.</text>
</comment>
<dbReference type="RefSeq" id="WP_051187738.1">
    <property type="nucleotide sequence ID" value="NZ_QJKF01000026.1"/>
</dbReference>
<dbReference type="Gene3D" id="3.40.50.150">
    <property type="entry name" value="Vaccinia Virus protein VP39"/>
    <property type="match status" value="1"/>
</dbReference>
<keyword evidence="2" id="KW-1185">Reference proteome</keyword>
<keyword evidence="1" id="KW-0489">Methyltransferase</keyword>
<accession>A0A318KAU1</accession>
<organism evidence="1 2">
    <name type="scientific">Nocardia tenerifensis</name>
    <dbReference type="NCBI Taxonomy" id="228006"/>
    <lineage>
        <taxon>Bacteria</taxon>
        <taxon>Bacillati</taxon>
        <taxon>Actinomycetota</taxon>
        <taxon>Actinomycetes</taxon>
        <taxon>Mycobacteriales</taxon>
        <taxon>Nocardiaceae</taxon>
        <taxon>Nocardia</taxon>
    </lineage>
</organism>
<dbReference type="Pfam" id="PF13578">
    <property type="entry name" value="Methyltransf_24"/>
    <property type="match status" value="1"/>
</dbReference>
<evidence type="ECO:0000313" key="2">
    <source>
        <dbReference type="Proteomes" id="UP000247569"/>
    </source>
</evidence>
<dbReference type="Proteomes" id="UP000247569">
    <property type="component" value="Unassembled WGS sequence"/>
</dbReference>
<dbReference type="PANTHER" id="PTHR43167">
    <property type="entry name" value="PUTATIVE (AFU_ORTHOLOGUE AFUA_6G01830)-RELATED"/>
    <property type="match status" value="1"/>
</dbReference>
<dbReference type="CDD" id="cd02440">
    <property type="entry name" value="AdoMet_MTases"/>
    <property type="match status" value="1"/>
</dbReference>
<dbReference type="InterPro" id="IPR029063">
    <property type="entry name" value="SAM-dependent_MTases_sf"/>
</dbReference>
<protein>
    <submittedName>
        <fullName evidence="1">Putative O-methyltransferase YrrM</fullName>
    </submittedName>
</protein>
<dbReference type="SUPFAM" id="SSF53335">
    <property type="entry name" value="S-adenosyl-L-methionine-dependent methyltransferases"/>
    <property type="match status" value="1"/>
</dbReference>
<name>A0A318KAU1_9NOCA</name>
<dbReference type="EMBL" id="QJKF01000026">
    <property type="protein sequence ID" value="PXX53955.1"/>
    <property type="molecule type" value="Genomic_DNA"/>
</dbReference>
<proteinExistence type="predicted"/>
<dbReference type="PANTHER" id="PTHR43167:SF1">
    <property type="entry name" value="PUTATIVE (AFU_ORTHOLOGUE AFUA_6G01830)-RELATED"/>
    <property type="match status" value="1"/>
</dbReference>
<dbReference type="GO" id="GO:0008168">
    <property type="term" value="F:methyltransferase activity"/>
    <property type="evidence" value="ECO:0007669"/>
    <property type="project" value="UniProtKB-KW"/>
</dbReference>
<reference evidence="1 2" key="1">
    <citation type="submission" date="2018-05" db="EMBL/GenBank/DDBJ databases">
        <title>Genomic Encyclopedia of Type Strains, Phase IV (KMG-IV): sequencing the most valuable type-strain genomes for metagenomic binning, comparative biology and taxonomic classification.</title>
        <authorList>
            <person name="Goeker M."/>
        </authorList>
    </citation>
    <scope>NUCLEOTIDE SEQUENCE [LARGE SCALE GENOMIC DNA]</scope>
    <source>
        <strain evidence="1 2">DSM 44704</strain>
    </source>
</reference>
<sequence length="204" mass="22232">MMIDELSLDDIPPRVQAAHLAAAAADYQCSCTNRIGAMLRMLAATKPGGVILELGTGAGVAAAWLLDGMNPDACLHTVEWDSVSSARARHVLRDDTRATVHCIDAQTYIDTYDGPLFDLIFADCAHPLGPVVDLLAPGGLYVVDDLMQQTSWEPGEQARVDQLVRELRADPRLHVMSMRWDSGLLIAARIQDSPYVAIRPRRSA</sequence>